<evidence type="ECO:0000256" key="1">
    <source>
        <dbReference type="SAM" id="MobiDB-lite"/>
    </source>
</evidence>
<evidence type="ECO:0000256" key="2">
    <source>
        <dbReference type="SAM" id="Phobius"/>
    </source>
</evidence>
<gene>
    <name evidence="3" type="ORF">FHS27_000342</name>
</gene>
<organism evidence="3 4">
    <name type="scientific">Aporhodopirellula rubra</name>
    <dbReference type="NCBI Taxonomy" id="980271"/>
    <lineage>
        <taxon>Bacteria</taxon>
        <taxon>Pseudomonadati</taxon>
        <taxon>Planctomycetota</taxon>
        <taxon>Planctomycetia</taxon>
        <taxon>Pirellulales</taxon>
        <taxon>Pirellulaceae</taxon>
        <taxon>Aporhodopirellula</taxon>
    </lineage>
</organism>
<feature type="compositionally biased region" description="Acidic residues" evidence="1">
    <location>
        <begin position="886"/>
        <end position="896"/>
    </location>
</feature>
<feature type="transmembrane region" description="Helical" evidence="2">
    <location>
        <begin position="9"/>
        <end position="31"/>
    </location>
</feature>
<feature type="region of interest" description="Disordered" evidence="1">
    <location>
        <begin position="870"/>
        <end position="896"/>
    </location>
</feature>
<keyword evidence="4" id="KW-1185">Reference proteome</keyword>
<keyword evidence="2" id="KW-0472">Membrane</keyword>
<dbReference type="RefSeq" id="WP_184300768.1">
    <property type="nucleotide sequence ID" value="NZ_JACHXU010000001.1"/>
</dbReference>
<accession>A0A7W5H3X4</accession>
<sequence>MKRQPSSGIILLVVLSMLTFFSLLVAAYLVFSSQSRQASFSIATRTIKEPNANALIDEALMTLIRGTANNSHPFYGEDLLSDYYGRTDYSSLRVTAISAATNGFRSITVSSFDVSSTDIDPNDQNLVADQFDDLYAGRIITFTSGNLETNTYRVIRSFWDAGSNHRLLIDLGDSTAPAVDDRIHMNGVPRNSPGIGFGGSEISEPVIASAADSTRGIPAGIGYSTAPNDLPMALQPNHLFTTVDKGTGIRGDFDEDYDAADFNNWFLSYRHDDNTVIPSFHRPSVLNYILNIESDWSNPTATSLADPYKYGDVIASFARGTFRPFPIAEGQFVSGQTAINERFTGGSSSFALRAPLLQTTPYGTARNRLNQLAKALIEGPWDVDNDSDGIPDSVWIDLNLPLITSPEGKLLRPLVAPMIEDLSGRLNVNAHGNTQIAATATGIDDANGRWGGSTIAEDLFALRGFGYGPAEIKLPDAVDNNLIATRLGTDGEPGKADALSDNLDTIRTGARPAVHNAHDGYGFSADPYGHRGIAIGRSGDLVTAPNTASVSEAVNDPYELDPHGHLTGDDSFSEADLEAILRSYEFDIDLLPTRLRQIVNSVPNVGRLLTTISKSDDTPLPTLDDPGESLFKSLIDRIVVERGGTALTQLEINELIPPEIRLGKKIDINRPFGNGADDNLNDIIDEPAEVLRKDITGTDDDGDGNTDVADTDGDATVKGETDAFVATAGSIPTDFQNVTPHYVFDIDDPALTPIATTDPFQQDQVTGRQLLARHLYTLMLLVSKDYAFPVDKPTASTNLNFEAEYRIRRIAQWAVNVIDYRDPDSVMTRFVFDPDPFDGWNPGPPTAQNTVWGVERPELVFSESAAYHDVRVTDGTPGGGPKGSGETDDKDTDQEEYPEGSLFLELYNPRPATVGEPHAGLPRELYNSSGRLQLDKRVDDTDTTSAPVWRIAISEHHYPDTANPDLAAIGADSISAQAAENPALLRGLNTDTLSFQTDVNETDEVDGNIGTGLSLERYIVFTEVPTAIAGMSVNNTYAFVTGTNVGDNEVVPARQLERGQFFCIAPREDTRFGYKSDRTTISNQRFSYSATNGIEQYDLSSGTPLFDIQSTYGIRPKFFVAQTSTGRGLNISEPFSGYGASLPSDRPLDTLDPPPGDNLLIPRIQRRETDSDGDLTNSHNNQYDPFLGTIPEYCSAFLQRLADPTREYDVVTNPYRTVDWLPIDLTVFSGKENATTVASEEGTVPSPPKPALTDPIKTYDPVYTRRTRQRDGAVLDGIGGRITGENALYSYETTLAAPSVLIATDDDFFSFNAPVNNPNAHILSSFGFLNTNEVPVNAGFTGFSTAFRGTIDENGDSTPDPTMDQNLPVTPYAMHPWLNRPFATPFELLMVPACSSGRLFEEFNTLSADPINYPDDPVDRLQFRGAFRHLLNFFHSDRVPAEGADFARILEMVETLPPYRGEVSYIHPNRLTDELSPLMRPPFNFLRNGSRNGTVNINTIAEPEVWDGLLDGHVQTNTGRLSFTDLAESRRSYTLPSTGVAVTGASAPFNYDTSKLNPYLPTQFAGVFRSPSRGNLFPKLIDATTQADARRRSVNSSLLRGRGTLKTSDPDQGGSADVTPFFVRENAEQLTGTHLDSESNPFMRYQTLLRMPNLASDNSQVFVVRLTLGLFEVDPNDTDSLGAEYNEAIGQNRRYRAMFIVDRSVPVGFVPGKDLNARDTVVFERFYQ</sequence>
<evidence type="ECO:0000313" key="3">
    <source>
        <dbReference type="EMBL" id="MBB3204578.1"/>
    </source>
</evidence>
<dbReference type="Proteomes" id="UP000536179">
    <property type="component" value="Unassembled WGS sequence"/>
</dbReference>
<protein>
    <submittedName>
        <fullName evidence="3">Uncharacterized protein</fullName>
    </submittedName>
</protein>
<evidence type="ECO:0000313" key="4">
    <source>
        <dbReference type="Proteomes" id="UP000536179"/>
    </source>
</evidence>
<comment type="caution">
    <text evidence="3">The sequence shown here is derived from an EMBL/GenBank/DDBJ whole genome shotgun (WGS) entry which is preliminary data.</text>
</comment>
<reference evidence="3 4" key="1">
    <citation type="submission" date="2020-08" db="EMBL/GenBank/DDBJ databases">
        <title>Genomic Encyclopedia of Type Strains, Phase III (KMG-III): the genomes of soil and plant-associated and newly described type strains.</title>
        <authorList>
            <person name="Whitman W."/>
        </authorList>
    </citation>
    <scope>NUCLEOTIDE SEQUENCE [LARGE SCALE GENOMIC DNA]</scope>
    <source>
        <strain evidence="3 4">CECT 8075</strain>
    </source>
</reference>
<proteinExistence type="predicted"/>
<feature type="region of interest" description="Disordered" evidence="1">
    <location>
        <begin position="1236"/>
        <end position="1257"/>
    </location>
</feature>
<name>A0A7W5H3X4_9BACT</name>
<keyword evidence="2" id="KW-0812">Transmembrane</keyword>
<keyword evidence="2" id="KW-1133">Transmembrane helix</keyword>
<dbReference type="EMBL" id="JACHXU010000001">
    <property type="protein sequence ID" value="MBB3204578.1"/>
    <property type="molecule type" value="Genomic_DNA"/>
</dbReference>